<comment type="caution">
    <text evidence="3">The sequence shown here is derived from an EMBL/GenBank/DDBJ whole genome shotgun (WGS) entry which is preliminary data.</text>
</comment>
<comment type="similarity">
    <text evidence="1">Belongs to the MecA family.</text>
</comment>
<accession>A0A412IUF1</accession>
<feature type="compositionally biased region" description="Acidic residues" evidence="2">
    <location>
        <begin position="104"/>
        <end position="129"/>
    </location>
</feature>
<evidence type="ECO:0000256" key="1">
    <source>
        <dbReference type="ARBA" id="ARBA00005397"/>
    </source>
</evidence>
<proteinExistence type="inferred from homology"/>
<dbReference type="OrthoDB" id="2085234at2"/>
<dbReference type="EMBL" id="QRVK01000004">
    <property type="protein sequence ID" value="RGS43767.1"/>
    <property type="molecule type" value="Genomic_DNA"/>
</dbReference>
<evidence type="ECO:0000256" key="2">
    <source>
        <dbReference type="SAM" id="MobiDB-lite"/>
    </source>
</evidence>
<feature type="region of interest" description="Disordered" evidence="2">
    <location>
        <begin position="104"/>
        <end position="133"/>
    </location>
</feature>
<dbReference type="InterPro" id="IPR008681">
    <property type="entry name" value="Neg-reg_MecA"/>
</dbReference>
<name>A0A412IUF1_9FIRM</name>
<dbReference type="PANTHER" id="PTHR39161:SF2">
    <property type="entry name" value="ADAPTER PROTEIN MECA 2"/>
    <property type="match status" value="1"/>
</dbReference>
<dbReference type="PANTHER" id="PTHR39161">
    <property type="entry name" value="ADAPTER PROTEIN MECA"/>
    <property type="match status" value="1"/>
</dbReference>
<dbReference type="Proteomes" id="UP000283295">
    <property type="component" value="Unassembled WGS sequence"/>
</dbReference>
<reference evidence="3 4" key="1">
    <citation type="submission" date="2018-08" db="EMBL/GenBank/DDBJ databases">
        <title>A genome reference for cultivated species of the human gut microbiota.</title>
        <authorList>
            <person name="Zou Y."/>
            <person name="Xue W."/>
            <person name="Luo G."/>
        </authorList>
    </citation>
    <scope>NUCLEOTIDE SEQUENCE [LARGE SCALE GENOMIC DNA]</scope>
    <source>
        <strain evidence="3 4">AF22-21</strain>
    </source>
</reference>
<dbReference type="Gene3D" id="3.30.70.1950">
    <property type="match status" value="1"/>
</dbReference>
<feature type="compositionally biased region" description="Low complexity" evidence="2">
    <location>
        <begin position="168"/>
        <end position="181"/>
    </location>
</feature>
<dbReference type="AlphaFoldDB" id="A0A412IUF1"/>
<evidence type="ECO:0000313" key="3">
    <source>
        <dbReference type="EMBL" id="RGS43767.1"/>
    </source>
</evidence>
<dbReference type="Pfam" id="PF05389">
    <property type="entry name" value="MecA"/>
    <property type="match status" value="1"/>
</dbReference>
<dbReference type="InterPro" id="IPR038471">
    <property type="entry name" value="MecA_C_sf"/>
</dbReference>
<organism evidence="3 4">
    <name type="scientific">Coprococcus eutactus</name>
    <dbReference type="NCBI Taxonomy" id="33043"/>
    <lineage>
        <taxon>Bacteria</taxon>
        <taxon>Bacillati</taxon>
        <taxon>Bacillota</taxon>
        <taxon>Clostridia</taxon>
        <taxon>Lachnospirales</taxon>
        <taxon>Lachnospiraceae</taxon>
        <taxon>Coprococcus</taxon>
    </lineage>
</organism>
<feature type="region of interest" description="Disordered" evidence="2">
    <location>
        <begin position="167"/>
        <end position="189"/>
    </location>
</feature>
<sequence>MKIERLSENQIRCTLNKADLNEKHLKISELAYGSQKARELFRDMIQQASAELGFEIDDTPLMVEAIPVSSDCLILIVTKVEDPEELDTRFSRFSKVNEYDIDDDDDFDDCDDVYDTDSDLDEEADDDSENNGNTVARIQISGSENVPEEIKRVLEGLLKNLSGLTAVSSDSASTSSDSSATEDQNSAEDQNNLQALYSFDSLETIIRASKQIASFYFSENCLYKNPANNRYYLLISNSSNTAHELARVCSIIAEYGVMEDMTYAMPAHFKEHYISIITEDAVQTLSAL</sequence>
<evidence type="ECO:0000313" key="4">
    <source>
        <dbReference type="Proteomes" id="UP000283295"/>
    </source>
</evidence>
<protein>
    <submittedName>
        <fullName evidence="3">Adaptor protein MecA</fullName>
    </submittedName>
</protein>
<gene>
    <name evidence="3" type="ORF">DWX94_02975</name>
</gene>